<protein>
    <submittedName>
        <fullName evidence="1">Uncharacterized protein</fullName>
    </submittedName>
</protein>
<accession>A0A0J8BCG7</accession>
<dbReference type="AlphaFoldDB" id="A0A0J8BCG7"/>
<gene>
    <name evidence="1" type="ORF">BVRB_5g125050</name>
</gene>
<sequence length="34" mass="3689">MLAVGESPLVQIVGNAHYGWLIISITVCQLGRSY</sequence>
<reference evidence="1 2" key="1">
    <citation type="journal article" date="2014" name="Nature">
        <title>The genome of the recently domesticated crop plant sugar beet (Beta vulgaris).</title>
        <authorList>
            <person name="Dohm J.C."/>
            <person name="Minoche A.E."/>
            <person name="Holtgrawe D."/>
            <person name="Capella-Gutierrez S."/>
            <person name="Zakrzewski F."/>
            <person name="Tafer H."/>
            <person name="Rupp O."/>
            <person name="Sorensen T.R."/>
            <person name="Stracke R."/>
            <person name="Reinhardt R."/>
            <person name="Goesmann A."/>
            <person name="Kraft T."/>
            <person name="Schulz B."/>
            <person name="Stadler P.F."/>
            <person name="Schmidt T."/>
            <person name="Gabaldon T."/>
            <person name="Lehrach H."/>
            <person name="Weisshaar B."/>
            <person name="Himmelbauer H."/>
        </authorList>
    </citation>
    <scope>NUCLEOTIDE SEQUENCE [LARGE SCALE GENOMIC DNA]</scope>
    <source>
        <tissue evidence="1">Taproot</tissue>
    </source>
</reference>
<evidence type="ECO:0000313" key="2">
    <source>
        <dbReference type="Proteomes" id="UP000035740"/>
    </source>
</evidence>
<organism evidence="1 2">
    <name type="scientific">Beta vulgaris subsp. vulgaris</name>
    <name type="common">Beet</name>
    <dbReference type="NCBI Taxonomy" id="3555"/>
    <lineage>
        <taxon>Eukaryota</taxon>
        <taxon>Viridiplantae</taxon>
        <taxon>Streptophyta</taxon>
        <taxon>Embryophyta</taxon>
        <taxon>Tracheophyta</taxon>
        <taxon>Spermatophyta</taxon>
        <taxon>Magnoliopsida</taxon>
        <taxon>eudicotyledons</taxon>
        <taxon>Gunneridae</taxon>
        <taxon>Pentapetalae</taxon>
        <taxon>Caryophyllales</taxon>
        <taxon>Chenopodiaceae</taxon>
        <taxon>Betoideae</taxon>
        <taxon>Beta</taxon>
    </lineage>
</organism>
<evidence type="ECO:0000313" key="1">
    <source>
        <dbReference type="EMBL" id="KMS97657.1"/>
    </source>
</evidence>
<dbReference type="EMBL" id="KQ090299">
    <property type="protein sequence ID" value="KMS97657.1"/>
    <property type="molecule type" value="Genomic_DNA"/>
</dbReference>
<name>A0A0J8BCG7_BETVV</name>
<dbReference type="Proteomes" id="UP000035740">
    <property type="component" value="Unassembled WGS sequence"/>
</dbReference>
<dbReference type="Gramene" id="KMS97657">
    <property type="protein sequence ID" value="KMS97657"/>
    <property type="gene ID" value="BVRB_5g125050"/>
</dbReference>
<proteinExistence type="predicted"/>
<keyword evidence="2" id="KW-1185">Reference proteome</keyword>